<dbReference type="InterPro" id="IPR029058">
    <property type="entry name" value="AB_hydrolase_fold"/>
</dbReference>
<name>A0ABU2BX89_9ACTN</name>
<dbReference type="RefSeq" id="WP_310302852.1">
    <property type="nucleotide sequence ID" value="NZ_BAAAPS010000013.1"/>
</dbReference>
<dbReference type="Proteomes" id="UP001183648">
    <property type="component" value="Unassembled WGS sequence"/>
</dbReference>
<dbReference type="Gene3D" id="3.40.50.1820">
    <property type="entry name" value="alpha/beta hydrolase"/>
    <property type="match status" value="1"/>
</dbReference>
<organism evidence="2 3">
    <name type="scientific">Nocardioides marmoribigeumensis</name>
    <dbReference type="NCBI Taxonomy" id="433649"/>
    <lineage>
        <taxon>Bacteria</taxon>
        <taxon>Bacillati</taxon>
        <taxon>Actinomycetota</taxon>
        <taxon>Actinomycetes</taxon>
        <taxon>Propionibacteriales</taxon>
        <taxon>Nocardioidaceae</taxon>
        <taxon>Nocardioides</taxon>
    </lineage>
</organism>
<keyword evidence="3" id="KW-1185">Reference proteome</keyword>
<sequence length="292" mass="31776">MSRSAKSLRSPVADFLVPEGFAGPRGLRALAREASVVTEAVAYRRRAVATLAHHRATPYAERRDRHTVNDPVLLVPGFMAGDWTLALMSRHLRLLGFRTYRSGIVANIGCIDEGTQALERRLEHIAARRERKVTIVGHSLGGMMARGLAARRPDLVAGIVTMGSPIMAPGAAHTGLLAMVATLKRLEALGLHVMGQDCTEGGCALRMWEESRLPLPEGFPFTAIYSPRDGIADWRACIDPAGQAREVRTSHVGMALDPVVIDLVTETLAAIHNQPLEARLLGRLQDHERRAG</sequence>
<dbReference type="Pfam" id="PF00561">
    <property type="entry name" value="Abhydrolase_1"/>
    <property type="match status" value="1"/>
</dbReference>
<accession>A0ABU2BX89</accession>
<dbReference type="InterPro" id="IPR000073">
    <property type="entry name" value="AB_hydrolase_1"/>
</dbReference>
<evidence type="ECO:0000259" key="1">
    <source>
        <dbReference type="Pfam" id="PF00561"/>
    </source>
</evidence>
<proteinExistence type="predicted"/>
<comment type="caution">
    <text evidence="2">The sequence shown here is derived from an EMBL/GenBank/DDBJ whole genome shotgun (WGS) entry which is preliminary data.</text>
</comment>
<evidence type="ECO:0000313" key="2">
    <source>
        <dbReference type="EMBL" id="MDR7363015.1"/>
    </source>
</evidence>
<dbReference type="EMBL" id="JAVDYG010000001">
    <property type="protein sequence ID" value="MDR7363015.1"/>
    <property type="molecule type" value="Genomic_DNA"/>
</dbReference>
<protein>
    <submittedName>
        <fullName evidence="2">Pimeloyl-ACP methyl ester carboxylesterase</fullName>
    </submittedName>
</protein>
<reference evidence="2 3" key="1">
    <citation type="submission" date="2023-07" db="EMBL/GenBank/DDBJ databases">
        <title>Sequencing the genomes of 1000 actinobacteria strains.</title>
        <authorList>
            <person name="Klenk H.-P."/>
        </authorList>
    </citation>
    <scope>NUCLEOTIDE SEQUENCE [LARGE SCALE GENOMIC DNA]</scope>
    <source>
        <strain evidence="2 3">DSM 19426</strain>
    </source>
</reference>
<gene>
    <name evidence="2" type="ORF">J2S63_002568</name>
</gene>
<evidence type="ECO:0000313" key="3">
    <source>
        <dbReference type="Proteomes" id="UP001183648"/>
    </source>
</evidence>
<dbReference type="SUPFAM" id="SSF53474">
    <property type="entry name" value="alpha/beta-Hydrolases"/>
    <property type="match status" value="1"/>
</dbReference>
<feature type="domain" description="AB hydrolase-1" evidence="1">
    <location>
        <begin position="131"/>
        <end position="168"/>
    </location>
</feature>